<feature type="transmembrane region" description="Helical" evidence="3">
    <location>
        <begin position="57"/>
        <end position="81"/>
    </location>
</feature>
<evidence type="ECO:0000256" key="1">
    <source>
        <dbReference type="SAM" id="Coils"/>
    </source>
</evidence>
<reference evidence="5" key="1">
    <citation type="submission" date="2017-04" db="EMBL/GenBank/DDBJ databases">
        <authorList>
            <person name="Varghese N."/>
            <person name="Submissions S."/>
        </authorList>
    </citation>
    <scope>NUCLEOTIDE SEQUENCE [LARGE SCALE GENOMIC DNA]</scope>
    <source>
        <strain evidence="5">VKM Ac-2121</strain>
    </source>
</reference>
<keyword evidence="5" id="KW-1185">Reference proteome</keyword>
<feature type="region of interest" description="Disordered" evidence="2">
    <location>
        <begin position="1"/>
        <end position="54"/>
    </location>
</feature>
<keyword evidence="3" id="KW-0812">Transmembrane</keyword>
<organism evidence="4 5">
    <name type="scientific">Rathayibacter oskolensis</name>
    <dbReference type="NCBI Taxonomy" id="1891671"/>
    <lineage>
        <taxon>Bacteria</taxon>
        <taxon>Bacillati</taxon>
        <taxon>Actinomycetota</taxon>
        <taxon>Actinomycetes</taxon>
        <taxon>Micrococcales</taxon>
        <taxon>Microbacteriaceae</taxon>
        <taxon>Rathayibacter</taxon>
    </lineage>
</organism>
<dbReference type="EMBL" id="FXBM01000002">
    <property type="protein sequence ID" value="SMH43590.1"/>
    <property type="molecule type" value="Genomic_DNA"/>
</dbReference>
<keyword evidence="1" id="KW-0175">Coiled coil</keyword>
<name>A0A1X7P022_9MICO</name>
<evidence type="ECO:0000313" key="4">
    <source>
        <dbReference type="EMBL" id="SMH43590.1"/>
    </source>
</evidence>
<evidence type="ECO:0000313" key="5">
    <source>
        <dbReference type="Proteomes" id="UP000193711"/>
    </source>
</evidence>
<gene>
    <name evidence="4" type="ORF">SAMN06295885_2213</name>
</gene>
<keyword evidence="3" id="KW-1133">Transmembrane helix</keyword>
<accession>A0A1X7P022</accession>
<proteinExistence type="predicted"/>
<feature type="compositionally biased region" description="Low complexity" evidence="2">
    <location>
        <begin position="14"/>
        <end position="30"/>
    </location>
</feature>
<dbReference type="Proteomes" id="UP000193711">
    <property type="component" value="Unassembled WGS sequence"/>
</dbReference>
<evidence type="ECO:0000256" key="3">
    <source>
        <dbReference type="SAM" id="Phobius"/>
    </source>
</evidence>
<feature type="coiled-coil region" evidence="1">
    <location>
        <begin position="172"/>
        <end position="199"/>
    </location>
</feature>
<keyword evidence="3" id="KW-0472">Membrane</keyword>
<evidence type="ECO:0000256" key="2">
    <source>
        <dbReference type="SAM" id="MobiDB-lite"/>
    </source>
</evidence>
<sequence length="430" mass="44647">MLRTASGGADPGDTGPVSTAAPGAATGSPATFPPPDPANFSPGRPPRRRMSRGARGGVAAGAVLALLVAGAITTVTVRGAIAEERFEESSALLLSAAAERDDAAAEWDALEAAVQVETADVRGVLAEADAPAVDTASRDAYLQAVDRVLDAADDVPVGERDPVAAPEDPEATEERFAAADELEARAEALEDETTRQREQVARVRPLLGEARTASAAFSTATAAVGADLVATSTAATHQSRWLVERALYGFGDSREPLDLAEPSTLRAYLAQVDALELSQAEGLVDRAAPDWPRKQRVLDFADSIAGGVPLDVSWEESIEIDGVAYGSLDSGAGLATWTLDEGAPALVQLTESIQRNWDAAWAQGLVAHEVGHAITSKDGCYELYRATPFDGDDEKWATAWALSLGFTAGAGTEPYGDPGADAVAIASACR</sequence>
<protein>
    <submittedName>
        <fullName evidence="4">Uncharacterized protein</fullName>
    </submittedName>
</protein>
<dbReference type="AlphaFoldDB" id="A0A1X7P022"/>